<dbReference type="InterPro" id="IPR047867">
    <property type="entry name" value="Ribosomal_uL22_bac/org-type"/>
</dbReference>
<dbReference type="InterPro" id="IPR036394">
    <property type="entry name" value="Ribosomal_uL22_sf"/>
</dbReference>
<dbReference type="NCBIfam" id="TIGR01044">
    <property type="entry name" value="rplV_bact"/>
    <property type="match status" value="1"/>
</dbReference>
<keyword evidence="9" id="KW-1185">Reference proteome</keyword>
<evidence type="ECO:0000256" key="2">
    <source>
        <dbReference type="ARBA" id="ARBA00022730"/>
    </source>
</evidence>
<evidence type="ECO:0000256" key="4">
    <source>
        <dbReference type="ARBA" id="ARBA00022980"/>
    </source>
</evidence>
<dbReference type="InterPro" id="IPR001063">
    <property type="entry name" value="Ribosomal_uL22"/>
</dbReference>
<reference evidence="8 9" key="1">
    <citation type="journal article" date="2014" name="Genome Biol. Evol.">
        <title>The secreted proteins of Achlya hypogyna and Thraustotheca clavata identify the ancestral oomycete secretome and reveal gene acquisitions by horizontal gene transfer.</title>
        <authorList>
            <person name="Misner I."/>
            <person name="Blouin N."/>
            <person name="Leonard G."/>
            <person name="Richards T.A."/>
            <person name="Lane C.E."/>
        </authorList>
    </citation>
    <scope>NUCLEOTIDE SEQUENCE [LARGE SCALE GENOMIC DNA]</scope>
    <source>
        <strain evidence="8 9">ATCC 34112</strain>
    </source>
</reference>
<keyword evidence="3" id="KW-0694">RNA-binding</keyword>
<dbReference type="GO" id="GO:0019843">
    <property type="term" value="F:rRNA binding"/>
    <property type="evidence" value="ECO:0007669"/>
    <property type="project" value="UniProtKB-KW"/>
</dbReference>
<accession>A0A1V9Z481</accession>
<evidence type="ECO:0000256" key="7">
    <source>
        <dbReference type="RuleBase" id="RU004005"/>
    </source>
</evidence>
<dbReference type="Proteomes" id="UP000243217">
    <property type="component" value="Unassembled WGS sequence"/>
</dbReference>
<dbReference type="PANTHER" id="PTHR13501:SF8">
    <property type="entry name" value="LARGE RIBOSOMAL SUBUNIT PROTEIN UL22M"/>
    <property type="match status" value="1"/>
</dbReference>
<dbReference type="SUPFAM" id="SSF54843">
    <property type="entry name" value="Ribosomal protein L22"/>
    <property type="match status" value="1"/>
</dbReference>
<evidence type="ECO:0000256" key="3">
    <source>
        <dbReference type="ARBA" id="ARBA00022884"/>
    </source>
</evidence>
<sequence>MLSRFSLIRSMNALSLKATMHVAARGLSTSAEEVALPSLDDAIENFRTVKTMKKEIRVSPRKLTLLAQQIRGLPAEEALVQMQYSPKRKAAIVKKTVQNAINLADINYGIEPSNLKIAEAFVNKGLFLKRLKIMGRGRAGIKHRPHSHLTIVLKEFDPASEPISKTKARKLALRTKAEPVETVEKAE</sequence>
<evidence type="ECO:0000256" key="5">
    <source>
        <dbReference type="ARBA" id="ARBA00023274"/>
    </source>
</evidence>
<dbReference type="OrthoDB" id="416470at2759"/>
<dbReference type="CDD" id="cd00336">
    <property type="entry name" value="Ribosomal_L22"/>
    <property type="match status" value="1"/>
</dbReference>
<proteinExistence type="inferred from homology"/>
<dbReference type="GO" id="GO:0005762">
    <property type="term" value="C:mitochondrial large ribosomal subunit"/>
    <property type="evidence" value="ECO:0007669"/>
    <property type="project" value="TreeGrafter"/>
</dbReference>
<evidence type="ECO:0000313" key="9">
    <source>
        <dbReference type="Proteomes" id="UP000243217"/>
    </source>
</evidence>
<dbReference type="GO" id="GO:0003735">
    <property type="term" value="F:structural constituent of ribosome"/>
    <property type="evidence" value="ECO:0007669"/>
    <property type="project" value="InterPro"/>
</dbReference>
<dbReference type="PANTHER" id="PTHR13501">
    <property type="entry name" value="CHLOROPLAST 50S RIBOSOMAL PROTEIN L22-RELATED"/>
    <property type="match status" value="1"/>
</dbReference>
<evidence type="ECO:0000313" key="8">
    <source>
        <dbReference type="EMBL" id="OQR92823.1"/>
    </source>
</evidence>
<evidence type="ECO:0000256" key="6">
    <source>
        <dbReference type="ARBA" id="ARBA00035285"/>
    </source>
</evidence>
<gene>
    <name evidence="8" type="ORF">THRCLA_08608</name>
</gene>
<keyword evidence="5 7" id="KW-0687">Ribonucleoprotein</keyword>
<dbReference type="GO" id="GO:0006412">
    <property type="term" value="P:translation"/>
    <property type="evidence" value="ECO:0007669"/>
    <property type="project" value="InterPro"/>
</dbReference>
<dbReference type="EMBL" id="JNBS01002299">
    <property type="protein sequence ID" value="OQR92823.1"/>
    <property type="molecule type" value="Genomic_DNA"/>
</dbReference>
<organism evidence="8 9">
    <name type="scientific">Thraustotheca clavata</name>
    <dbReference type="NCBI Taxonomy" id="74557"/>
    <lineage>
        <taxon>Eukaryota</taxon>
        <taxon>Sar</taxon>
        <taxon>Stramenopiles</taxon>
        <taxon>Oomycota</taxon>
        <taxon>Saprolegniomycetes</taxon>
        <taxon>Saprolegniales</taxon>
        <taxon>Achlyaceae</taxon>
        <taxon>Thraustotheca</taxon>
    </lineage>
</organism>
<comment type="similarity">
    <text evidence="1 7">Belongs to the universal ribosomal protein uL22 family.</text>
</comment>
<keyword evidence="4 7" id="KW-0689">Ribosomal protein</keyword>
<protein>
    <recommendedName>
        <fullName evidence="6">Large ribosomal subunit protein uL22c</fullName>
    </recommendedName>
</protein>
<comment type="caution">
    <text evidence="8">The sequence shown here is derived from an EMBL/GenBank/DDBJ whole genome shotgun (WGS) entry which is preliminary data.</text>
</comment>
<name>A0A1V9Z481_9STRA</name>
<dbReference type="InterPro" id="IPR005727">
    <property type="entry name" value="Ribosomal_uL22_bac/chlpt-type"/>
</dbReference>
<dbReference type="STRING" id="74557.A0A1V9Z481"/>
<evidence type="ECO:0000256" key="1">
    <source>
        <dbReference type="ARBA" id="ARBA00009451"/>
    </source>
</evidence>
<dbReference type="AlphaFoldDB" id="A0A1V9Z481"/>
<dbReference type="HAMAP" id="MF_01331_B">
    <property type="entry name" value="Ribosomal_uL22_B"/>
    <property type="match status" value="1"/>
</dbReference>
<dbReference type="Pfam" id="PF00237">
    <property type="entry name" value="Ribosomal_L22"/>
    <property type="match status" value="1"/>
</dbReference>
<dbReference type="Gene3D" id="3.90.470.10">
    <property type="entry name" value="Ribosomal protein L22/L17"/>
    <property type="match status" value="1"/>
</dbReference>
<keyword evidence="2" id="KW-0699">rRNA-binding</keyword>